<feature type="transmembrane region" description="Helical" evidence="2">
    <location>
        <begin position="148"/>
        <end position="168"/>
    </location>
</feature>
<dbReference type="GO" id="GO:0005886">
    <property type="term" value="C:plasma membrane"/>
    <property type="evidence" value="ECO:0007669"/>
    <property type="project" value="InterPro"/>
</dbReference>
<reference evidence="3 4" key="1">
    <citation type="journal article" date="2016" name="Proc. Natl. Acad. Sci. U.S.A.">
        <title>Comparative genomics of biotechnologically important yeasts.</title>
        <authorList>
            <person name="Riley R."/>
            <person name="Haridas S."/>
            <person name="Wolfe K.H."/>
            <person name="Lopes M.R."/>
            <person name="Hittinger C.T."/>
            <person name="Goeker M."/>
            <person name="Salamov A.A."/>
            <person name="Wisecaver J.H."/>
            <person name="Long T.M."/>
            <person name="Calvey C.H."/>
            <person name="Aerts A.L."/>
            <person name="Barry K.W."/>
            <person name="Choi C."/>
            <person name="Clum A."/>
            <person name="Coughlan A.Y."/>
            <person name="Deshpande S."/>
            <person name="Douglass A.P."/>
            <person name="Hanson S.J."/>
            <person name="Klenk H.-P."/>
            <person name="LaButti K.M."/>
            <person name="Lapidus A."/>
            <person name="Lindquist E.A."/>
            <person name="Lipzen A.M."/>
            <person name="Meier-Kolthoff J.P."/>
            <person name="Ohm R.A."/>
            <person name="Otillar R.P."/>
            <person name="Pangilinan J.L."/>
            <person name="Peng Y."/>
            <person name="Rokas A."/>
            <person name="Rosa C.A."/>
            <person name="Scheuner C."/>
            <person name="Sibirny A.A."/>
            <person name="Slot J.C."/>
            <person name="Stielow J.B."/>
            <person name="Sun H."/>
            <person name="Kurtzman C.P."/>
            <person name="Blackwell M."/>
            <person name="Grigoriev I.V."/>
            <person name="Jeffries T.W."/>
        </authorList>
    </citation>
    <scope>NUCLEOTIDE SEQUENCE [LARGE SCALE GENOMIC DNA]</scope>
    <source>
        <strain evidence="3 4">NRRL Y-11557</strain>
    </source>
</reference>
<evidence type="ECO:0000256" key="2">
    <source>
        <dbReference type="SAM" id="Phobius"/>
    </source>
</evidence>
<dbReference type="GO" id="GO:0031505">
    <property type="term" value="P:fungal-type cell wall organization"/>
    <property type="evidence" value="ECO:0007669"/>
    <property type="project" value="TreeGrafter"/>
</dbReference>
<dbReference type="GO" id="GO:0005938">
    <property type="term" value="C:cell cortex"/>
    <property type="evidence" value="ECO:0007669"/>
    <property type="project" value="TreeGrafter"/>
</dbReference>
<dbReference type="STRING" id="675824.A0A1E3QFV6"/>
<protein>
    <submittedName>
        <fullName evidence="3">Uncharacterized protein</fullName>
    </submittedName>
</protein>
<feature type="transmembrane region" description="Helical" evidence="2">
    <location>
        <begin position="7"/>
        <end position="31"/>
    </location>
</feature>
<dbReference type="GO" id="GO:0032185">
    <property type="term" value="P:septin cytoskeleton organization"/>
    <property type="evidence" value="ECO:0007669"/>
    <property type="project" value="TreeGrafter"/>
</dbReference>
<evidence type="ECO:0000256" key="1">
    <source>
        <dbReference type="SAM" id="MobiDB-lite"/>
    </source>
</evidence>
<feature type="region of interest" description="Disordered" evidence="1">
    <location>
        <begin position="234"/>
        <end position="260"/>
    </location>
</feature>
<keyword evidence="2" id="KW-0472">Membrane</keyword>
<accession>A0A1E3QFV6</accession>
<gene>
    <name evidence="3" type="ORF">LIPSTDRAFT_67509</name>
</gene>
<feature type="transmembrane region" description="Helical" evidence="2">
    <location>
        <begin position="115"/>
        <end position="136"/>
    </location>
</feature>
<dbReference type="GO" id="GO:0030866">
    <property type="term" value="P:cortical actin cytoskeleton organization"/>
    <property type="evidence" value="ECO:0007669"/>
    <property type="project" value="TreeGrafter"/>
</dbReference>
<feature type="transmembrane region" description="Helical" evidence="2">
    <location>
        <begin position="188"/>
        <end position="208"/>
    </location>
</feature>
<dbReference type="Pfam" id="PF06687">
    <property type="entry name" value="SUR7"/>
    <property type="match status" value="1"/>
</dbReference>
<dbReference type="AlphaFoldDB" id="A0A1E3QFV6"/>
<organism evidence="3 4">
    <name type="scientific">Lipomyces starkeyi NRRL Y-11557</name>
    <dbReference type="NCBI Taxonomy" id="675824"/>
    <lineage>
        <taxon>Eukaryota</taxon>
        <taxon>Fungi</taxon>
        <taxon>Dikarya</taxon>
        <taxon>Ascomycota</taxon>
        <taxon>Saccharomycotina</taxon>
        <taxon>Lipomycetes</taxon>
        <taxon>Lipomycetales</taxon>
        <taxon>Lipomycetaceae</taxon>
        <taxon>Lipomyces</taxon>
    </lineage>
</organism>
<dbReference type="Gene3D" id="1.20.140.150">
    <property type="match status" value="1"/>
</dbReference>
<name>A0A1E3QFV6_LIPST</name>
<dbReference type="PANTHER" id="PTHR36414">
    <property type="entry name" value="PROTEIN SUR7"/>
    <property type="match status" value="1"/>
</dbReference>
<feature type="compositionally biased region" description="Polar residues" evidence="1">
    <location>
        <begin position="251"/>
        <end position="260"/>
    </location>
</feature>
<dbReference type="PANTHER" id="PTHR36414:SF1">
    <property type="entry name" value="PROTEIN SUR7"/>
    <property type="match status" value="1"/>
</dbReference>
<dbReference type="OrthoDB" id="5419460at2759"/>
<dbReference type="EMBL" id="KV454289">
    <property type="protein sequence ID" value="ODQ76576.1"/>
    <property type="molecule type" value="Genomic_DNA"/>
</dbReference>
<evidence type="ECO:0000313" key="4">
    <source>
        <dbReference type="Proteomes" id="UP000094385"/>
    </source>
</evidence>
<keyword evidence="4" id="KW-1185">Reference proteome</keyword>
<dbReference type="InterPro" id="IPR009571">
    <property type="entry name" value="SUR7/Rim9-like_fungi"/>
</dbReference>
<keyword evidence="2" id="KW-0812">Transmembrane</keyword>
<dbReference type="GO" id="GO:0045121">
    <property type="term" value="C:membrane raft"/>
    <property type="evidence" value="ECO:0007669"/>
    <property type="project" value="TreeGrafter"/>
</dbReference>
<proteinExistence type="predicted"/>
<evidence type="ECO:0000313" key="3">
    <source>
        <dbReference type="EMBL" id="ODQ76576.1"/>
    </source>
</evidence>
<dbReference type="GO" id="GO:0006897">
    <property type="term" value="P:endocytosis"/>
    <property type="evidence" value="ECO:0007669"/>
    <property type="project" value="TreeGrafter"/>
</dbReference>
<keyword evidence="2" id="KW-1133">Transmembrane helix</keyword>
<dbReference type="Proteomes" id="UP000094385">
    <property type="component" value="Unassembled WGS sequence"/>
</dbReference>
<sequence length="260" mass="28372">MAARNILLKLLPFILLSGATLLLLFIVLGGIKDSNPLNRIFYFQADTSGIGNAPPTSRWTLWNVCGVSNGLNSDCRSNKPAYAFQPAVNFGSTSGVPSTILNHHSTYYYLSRFSFAFFLIATIFSGFAFLSGLFALCSRLATAVTAGLALAALIIDIIASSLATALYVKARNAFHSEGRSASLGVKLFAFAWTSVACLILCSVGYLLLFRAGRARTRGAVPLEDEKRRGRFFRRRREYPAEGESGTHVMEPQNTQEQSSF</sequence>